<evidence type="ECO:0000256" key="5">
    <source>
        <dbReference type="SAM" id="SignalP"/>
    </source>
</evidence>
<dbReference type="OrthoDB" id="2747330at2759"/>
<feature type="domain" description="Peptidase A1" evidence="6">
    <location>
        <begin position="191"/>
        <end position="507"/>
    </location>
</feature>
<dbReference type="PANTHER" id="PTHR47966">
    <property type="entry name" value="BETA-SITE APP-CLEAVING ENZYME, ISOFORM A-RELATED"/>
    <property type="match status" value="1"/>
</dbReference>
<evidence type="ECO:0000256" key="1">
    <source>
        <dbReference type="ARBA" id="ARBA00007447"/>
    </source>
</evidence>
<dbReference type="InterPro" id="IPR021109">
    <property type="entry name" value="Peptidase_aspartic_dom_sf"/>
</dbReference>
<dbReference type="FunFam" id="2.40.70.10:FF:000008">
    <property type="entry name" value="Cathepsin D"/>
    <property type="match status" value="1"/>
</dbReference>
<evidence type="ECO:0000313" key="7">
    <source>
        <dbReference type="EMBL" id="TFY61682.1"/>
    </source>
</evidence>
<dbReference type="InterPro" id="IPR033121">
    <property type="entry name" value="PEPTIDASE_A1"/>
</dbReference>
<protein>
    <recommendedName>
        <fullName evidence="6">Peptidase A1 domain-containing protein</fullName>
    </recommendedName>
</protein>
<evidence type="ECO:0000259" key="6">
    <source>
        <dbReference type="PROSITE" id="PS51767"/>
    </source>
</evidence>
<organism evidence="7 8">
    <name type="scientific">Dentipellis fragilis</name>
    <dbReference type="NCBI Taxonomy" id="205917"/>
    <lineage>
        <taxon>Eukaryota</taxon>
        <taxon>Fungi</taxon>
        <taxon>Dikarya</taxon>
        <taxon>Basidiomycota</taxon>
        <taxon>Agaricomycotina</taxon>
        <taxon>Agaricomycetes</taxon>
        <taxon>Russulales</taxon>
        <taxon>Hericiaceae</taxon>
        <taxon>Dentipellis</taxon>
    </lineage>
</organism>
<dbReference type="GO" id="GO:0006508">
    <property type="term" value="P:proteolysis"/>
    <property type="evidence" value="ECO:0007669"/>
    <property type="project" value="InterPro"/>
</dbReference>
<dbReference type="PRINTS" id="PR00792">
    <property type="entry name" value="PEPSIN"/>
</dbReference>
<feature type="active site" evidence="2">
    <location>
        <position position="209"/>
    </location>
</feature>
<dbReference type="PROSITE" id="PS51767">
    <property type="entry name" value="PEPTIDASE_A1"/>
    <property type="match status" value="1"/>
</dbReference>
<keyword evidence="8" id="KW-1185">Reference proteome</keyword>
<keyword evidence="3" id="KW-1015">Disulfide bond</keyword>
<evidence type="ECO:0000256" key="3">
    <source>
        <dbReference type="PIRSR" id="PIRSR601461-2"/>
    </source>
</evidence>
<evidence type="ECO:0000256" key="2">
    <source>
        <dbReference type="PIRSR" id="PIRSR601461-1"/>
    </source>
</evidence>
<dbReference type="Pfam" id="PF00026">
    <property type="entry name" value="Asp"/>
    <property type="match status" value="1"/>
</dbReference>
<feature type="region of interest" description="Disordered" evidence="4">
    <location>
        <begin position="160"/>
        <end position="179"/>
    </location>
</feature>
<dbReference type="GO" id="GO:0004190">
    <property type="term" value="F:aspartic-type endopeptidase activity"/>
    <property type="evidence" value="ECO:0007669"/>
    <property type="project" value="InterPro"/>
</dbReference>
<evidence type="ECO:0000313" key="8">
    <source>
        <dbReference type="Proteomes" id="UP000298327"/>
    </source>
</evidence>
<sequence length="510" mass="52612">MQLVLSFSVLLGSILVALSAPSGVEALPTRRYNGMVTLPLTPLRQRSDVHPKVLLQQHINRSNRRLARMTRRTAPSEESMRDALVKRVALLEQEGVLVPRYNRQGVPGAAKVKTAAAGLIQTSNLKAGKGGKNAAVAGGVAAGAAAGAAGAGAAATASAGGQVSTSNVTPANKPSDSDTLGLNIEGDDVGYLATVQMGTPPRDFLILMDSGSADLWVGSENCQSEAGGGCGNHVFLGAKSSSSFVDTEKPFQVSYGTGNVAGNITTDNLNIAGLALNKHTFGVATTESVDFSSNNVPFDGLMGLAKSALSQQGVPTPVESLATAGLINQAITSFKIPRLADGKNDGEITFGDVDKSKFDAATLVTLPNVNSDGFWEASLDAVSADGKDLGLKGRTTILDTGTTLMQIPTQDAITLHNAIPGAKSDGQGGFTVPCDTTTSIALTYQGQDFAIDPRDIAFQADPNDPTTCSSGISAASVGGANEWLVGDTFLKNAYFSTNVQKNTIQLAKLV</sequence>
<feature type="chain" id="PRO_5021292949" description="Peptidase A1 domain-containing protein" evidence="5">
    <location>
        <begin position="27"/>
        <end position="510"/>
    </location>
</feature>
<feature type="disulfide bond" evidence="3">
    <location>
        <begin position="222"/>
        <end position="230"/>
    </location>
</feature>
<dbReference type="InterPro" id="IPR034164">
    <property type="entry name" value="Pepsin-like_dom"/>
</dbReference>
<reference evidence="7 8" key="1">
    <citation type="submission" date="2019-02" db="EMBL/GenBank/DDBJ databases">
        <title>Genome sequencing of the rare red list fungi Dentipellis fragilis.</title>
        <authorList>
            <person name="Buettner E."/>
            <person name="Kellner H."/>
        </authorList>
    </citation>
    <scope>NUCLEOTIDE SEQUENCE [LARGE SCALE GENOMIC DNA]</scope>
    <source>
        <strain evidence="7 8">DSM 105465</strain>
    </source>
</reference>
<dbReference type="CDD" id="cd05471">
    <property type="entry name" value="pepsin_like"/>
    <property type="match status" value="1"/>
</dbReference>
<dbReference type="SUPFAM" id="SSF50630">
    <property type="entry name" value="Acid proteases"/>
    <property type="match status" value="1"/>
</dbReference>
<dbReference type="EMBL" id="SEOQ01000497">
    <property type="protein sequence ID" value="TFY61682.1"/>
    <property type="molecule type" value="Genomic_DNA"/>
</dbReference>
<comment type="caution">
    <text evidence="7">The sequence shown here is derived from an EMBL/GenBank/DDBJ whole genome shotgun (WGS) entry which is preliminary data.</text>
</comment>
<evidence type="ECO:0000256" key="4">
    <source>
        <dbReference type="SAM" id="MobiDB-lite"/>
    </source>
</evidence>
<feature type="active site" evidence="2">
    <location>
        <position position="399"/>
    </location>
</feature>
<proteinExistence type="inferred from homology"/>
<feature type="signal peptide" evidence="5">
    <location>
        <begin position="1"/>
        <end position="26"/>
    </location>
</feature>
<accession>A0A4Y9YHS2</accession>
<comment type="similarity">
    <text evidence="1">Belongs to the peptidase A1 family.</text>
</comment>
<dbReference type="AlphaFoldDB" id="A0A4Y9YHS2"/>
<feature type="compositionally biased region" description="Polar residues" evidence="4">
    <location>
        <begin position="162"/>
        <end position="179"/>
    </location>
</feature>
<gene>
    <name evidence="7" type="ORF">EVG20_g6965</name>
</gene>
<dbReference type="InterPro" id="IPR001461">
    <property type="entry name" value="Aspartic_peptidase_A1"/>
</dbReference>
<keyword evidence="5" id="KW-0732">Signal</keyword>
<dbReference type="Gene3D" id="2.40.70.10">
    <property type="entry name" value="Acid Proteases"/>
    <property type="match status" value="2"/>
</dbReference>
<name>A0A4Y9YHS2_9AGAM</name>
<dbReference type="PANTHER" id="PTHR47966:SF75">
    <property type="entry name" value="ENDOPEPTIDASE (CTSD), PUTATIVE (AFU_ORTHOLOGUE AFUA_4G07040)-RELATED"/>
    <property type="match status" value="1"/>
</dbReference>
<dbReference type="Proteomes" id="UP000298327">
    <property type="component" value="Unassembled WGS sequence"/>
</dbReference>